<dbReference type="Gene3D" id="3.20.20.70">
    <property type="entry name" value="Aldolase class I"/>
    <property type="match status" value="1"/>
</dbReference>
<feature type="compositionally biased region" description="Basic and acidic residues" evidence="3">
    <location>
        <begin position="184"/>
        <end position="197"/>
    </location>
</feature>
<evidence type="ECO:0000313" key="5">
    <source>
        <dbReference type="EMBL" id="UOQ42832.1"/>
    </source>
</evidence>
<comment type="pathway">
    <text evidence="1">Cofactor biosynthesis; thiamine diphosphate biosynthesis.</text>
</comment>
<name>A0ABY4EEE3_9BACI</name>
<feature type="region of interest" description="Disordered" evidence="3">
    <location>
        <begin position="184"/>
        <end position="203"/>
    </location>
</feature>
<dbReference type="InterPro" id="IPR013785">
    <property type="entry name" value="Aldolase_TIM"/>
</dbReference>
<organism evidence="5 6">
    <name type="scientific">Halobacillus salinarum</name>
    <dbReference type="NCBI Taxonomy" id="2932257"/>
    <lineage>
        <taxon>Bacteria</taxon>
        <taxon>Bacillati</taxon>
        <taxon>Bacillota</taxon>
        <taxon>Bacilli</taxon>
        <taxon>Bacillales</taxon>
        <taxon>Bacillaceae</taxon>
        <taxon>Halobacillus</taxon>
    </lineage>
</organism>
<proteinExistence type="predicted"/>
<evidence type="ECO:0000313" key="6">
    <source>
        <dbReference type="Proteomes" id="UP000831787"/>
    </source>
</evidence>
<dbReference type="PANTHER" id="PTHR20857">
    <property type="entry name" value="THIAMINE-PHOSPHATE PYROPHOSPHORYLASE"/>
    <property type="match status" value="1"/>
</dbReference>
<keyword evidence="6" id="KW-1185">Reference proteome</keyword>
<keyword evidence="2" id="KW-0784">Thiamine biosynthesis</keyword>
<gene>
    <name evidence="5" type="ORF">MUN89_12760</name>
</gene>
<evidence type="ECO:0000256" key="3">
    <source>
        <dbReference type="SAM" id="MobiDB-lite"/>
    </source>
</evidence>
<dbReference type="InterPro" id="IPR022998">
    <property type="entry name" value="ThiamineP_synth_TenI"/>
</dbReference>
<dbReference type="InterPro" id="IPR036206">
    <property type="entry name" value="ThiamineP_synth_sf"/>
</dbReference>
<reference evidence="5 6" key="1">
    <citation type="submission" date="2022-04" db="EMBL/GenBank/DDBJ databases">
        <title>Halobacillus sp. isolated from saltern.</title>
        <authorList>
            <person name="Won M."/>
            <person name="Lee C.-M."/>
            <person name="Woen H.-Y."/>
            <person name="Kwon S.-W."/>
        </authorList>
    </citation>
    <scope>NUCLEOTIDE SEQUENCE [LARGE SCALE GENOMIC DNA]</scope>
    <source>
        <strain evidence="5 6">SSBR10-3</strain>
    </source>
</reference>
<dbReference type="PANTHER" id="PTHR20857:SF22">
    <property type="entry name" value="THIAZOLE TAUTOMERASE"/>
    <property type="match status" value="1"/>
</dbReference>
<dbReference type="Pfam" id="PF02581">
    <property type="entry name" value="TMP-TENI"/>
    <property type="match status" value="1"/>
</dbReference>
<accession>A0ABY4EEE3</accession>
<feature type="domain" description="Thiamine phosphate synthase/TenI" evidence="4">
    <location>
        <begin position="15"/>
        <end position="179"/>
    </location>
</feature>
<protein>
    <submittedName>
        <fullName evidence="5">Thiamine phosphate synthase</fullName>
    </submittedName>
</protein>
<evidence type="ECO:0000256" key="2">
    <source>
        <dbReference type="ARBA" id="ARBA00022977"/>
    </source>
</evidence>
<evidence type="ECO:0000259" key="4">
    <source>
        <dbReference type="Pfam" id="PF02581"/>
    </source>
</evidence>
<dbReference type="Proteomes" id="UP000831787">
    <property type="component" value="Chromosome"/>
</dbReference>
<dbReference type="CDD" id="cd00564">
    <property type="entry name" value="TMP_TenI"/>
    <property type="match status" value="1"/>
</dbReference>
<dbReference type="SUPFAM" id="SSF51391">
    <property type="entry name" value="Thiamin phosphate synthase"/>
    <property type="match status" value="1"/>
</dbReference>
<evidence type="ECO:0000256" key="1">
    <source>
        <dbReference type="ARBA" id="ARBA00004948"/>
    </source>
</evidence>
<dbReference type="RefSeq" id="WP_244708192.1">
    <property type="nucleotide sequence ID" value="NZ_CP095073.1"/>
</dbReference>
<dbReference type="EMBL" id="CP095073">
    <property type="protein sequence ID" value="UOQ42832.1"/>
    <property type="molecule type" value="Genomic_DNA"/>
</dbReference>
<sequence length="203" mass="22188">MQITAVTNGVLSYQRLLAILPEIEDALKYIVIREKQVTKVEYLQLMENLIEKGVPKHKLIVHQHVDLAIKLEIPTLHLPEIGPSVKNIKFMYPHLKVGVSVHSLASAQEKEKEGADYLMYGHVFQTASKTNLAPKGLASLRQLTDSISVPVIAIGGITPSSLGQLGKAGAQGAAVMSGIFDHPDPRSSAEQYQREGELYGQSL</sequence>